<evidence type="ECO:0000313" key="2">
    <source>
        <dbReference type="EMBL" id="MCI0756163.1"/>
    </source>
</evidence>
<keyword evidence="1" id="KW-0732">Signal</keyword>
<name>A0ABS9WAB9_9PROT</name>
<feature type="chain" id="PRO_5046231510" evidence="1">
    <location>
        <begin position="35"/>
        <end position="186"/>
    </location>
</feature>
<keyword evidence="3" id="KW-1185">Reference proteome</keyword>
<comment type="caution">
    <text evidence="2">The sequence shown here is derived from an EMBL/GenBank/DDBJ whole genome shotgun (WGS) entry which is preliminary data.</text>
</comment>
<accession>A0ABS9WAB9</accession>
<evidence type="ECO:0000313" key="3">
    <source>
        <dbReference type="Proteomes" id="UP001201985"/>
    </source>
</evidence>
<dbReference type="Pfam" id="PF13689">
    <property type="entry name" value="DUF4154"/>
    <property type="match status" value="1"/>
</dbReference>
<dbReference type="InterPro" id="IPR025293">
    <property type="entry name" value="YfiR/HmsC-like"/>
</dbReference>
<organism evidence="2 3">
    <name type="scientific">Teichococcus vastitatis</name>
    <dbReference type="NCBI Taxonomy" id="2307076"/>
    <lineage>
        <taxon>Bacteria</taxon>
        <taxon>Pseudomonadati</taxon>
        <taxon>Pseudomonadota</taxon>
        <taxon>Alphaproteobacteria</taxon>
        <taxon>Acetobacterales</taxon>
        <taxon>Roseomonadaceae</taxon>
        <taxon>Roseomonas</taxon>
    </lineage>
</organism>
<reference evidence="2 3" key="1">
    <citation type="submission" date="2022-03" db="EMBL/GenBank/DDBJ databases">
        <title>Complete genome analysis of Roseomonas KG 17.1 : a prolific producer of plant growth promoters.</title>
        <authorList>
            <person name="Saadouli I."/>
            <person name="Najjari A."/>
            <person name="Mosbah A."/>
            <person name="Ouzari H.I."/>
        </authorList>
    </citation>
    <scope>NUCLEOTIDE SEQUENCE [LARGE SCALE GENOMIC DNA]</scope>
    <source>
        <strain evidence="2 3">KG17-1</strain>
    </source>
</reference>
<sequence>MIPPHRSGAKPCAGRYLLLASLMMAAWTAGPVRAEPTARDLQVLARALSFLDPPPVGSVEVGIVYPPHSAPARAEADRIIAAFGDGLRAGNLTLRARPVQVDTVAQAGTMALLLTEAAAPQAAAVAAAVAGRSVLILAFDRSLVDTGAVAMVVRSEPRVEILVNRAAAQAARIKFMAAFRMMIQER</sequence>
<evidence type="ECO:0000256" key="1">
    <source>
        <dbReference type="SAM" id="SignalP"/>
    </source>
</evidence>
<proteinExistence type="predicted"/>
<protein>
    <submittedName>
        <fullName evidence="2">YfiR/HmsC family protein</fullName>
    </submittedName>
</protein>
<feature type="signal peptide" evidence="1">
    <location>
        <begin position="1"/>
        <end position="34"/>
    </location>
</feature>
<dbReference type="Proteomes" id="UP001201985">
    <property type="component" value="Unassembled WGS sequence"/>
</dbReference>
<dbReference type="EMBL" id="JALBUU010000095">
    <property type="protein sequence ID" value="MCI0756163.1"/>
    <property type="molecule type" value="Genomic_DNA"/>
</dbReference>
<gene>
    <name evidence="2" type="ORF">MON41_21115</name>
</gene>
<dbReference type="RefSeq" id="WP_241793811.1">
    <property type="nucleotide sequence ID" value="NZ_JALBUU010000095.1"/>
</dbReference>